<dbReference type="Pfam" id="PF07992">
    <property type="entry name" value="Pyr_redox_2"/>
    <property type="match status" value="1"/>
</dbReference>
<keyword evidence="6" id="KW-1185">Reference proteome</keyword>
<comment type="similarity">
    <text evidence="1">Belongs to the class-II pyridine nucleotide-disulfide oxidoreductase family.</text>
</comment>
<evidence type="ECO:0000313" key="6">
    <source>
        <dbReference type="Proteomes" id="UP000182658"/>
    </source>
</evidence>
<dbReference type="GO" id="GO:0097237">
    <property type="term" value="P:cellular response to toxic substance"/>
    <property type="evidence" value="ECO:0007669"/>
    <property type="project" value="UniProtKB-ARBA"/>
</dbReference>
<evidence type="ECO:0000259" key="4">
    <source>
        <dbReference type="Pfam" id="PF07992"/>
    </source>
</evidence>
<keyword evidence="3" id="KW-0560">Oxidoreductase</keyword>
<evidence type="ECO:0000256" key="2">
    <source>
        <dbReference type="ARBA" id="ARBA00022630"/>
    </source>
</evidence>
<keyword evidence="2" id="KW-0285">Flavoprotein</keyword>
<dbReference type="PANTHER" id="PTHR48105">
    <property type="entry name" value="THIOREDOXIN REDUCTASE 1-RELATED-RELATED"/>
    <property type="match status" value="1"/>
</dbReference>
<evidence type="ECO:0000256" key="3">
    <source>
        <dbReference type="ARBA" id="ARBA00023002"/>
    </source>
</evidence>
<dbReference type="InterPro" id="IPR036188">
    <property type="entry name" value="FAD/NAD-bd_sf"/>
</dbReference>
<reference evidence="5 6" key="1">
    <citation type="submission" date="2016-10" db="EMBL/GenBank/DDBJ databases">
        <title>Draft genome sequence of Coniochaeta ligniaria NRRL30616, a lignocellulolytic fungus for bioabatement of inhibitors in plant biomass hydrolysates.</title>
        <authorList>
            <consortium name="DOE Joint Genome Institute"/>
            <person name="Jimenez D.J."/>
            <person name="Hector R.E."/>
            <person name="Riley R."/>
            <person name="Sun H."/>
            <person name="Grigoriev I.V."/>
            <person name="Van Elsas J.D."/>
            <person name="Nichols N.N."/>
        </authorList>
    </citation>
    <scope>NUCLEOTIDE SEQUENCE [LARGE SCALE GENOMIC DNA]</scope>
    <source>
        <strain evidence="5 6">NRRL 30616</strain>
    </source>
</reference>
<dbReference type="InterPro" id="IPR050097">
    <property type="entry name" value="Ferredoxin-NADP_redctase_2"/>
</dbReference>
<name>A0A1J7IP57_9PEZI</name>
<dbReference type="AlphaFoldDB" id="A0A1J7IP57"/>
<dbReference type="EMBL" id="KV875098">
    <property type="protein sequence ID" value="OIW28971.1"/>
    <property type="molecule type" value="Genomic_DNA"/>
</dbReference>
<evidence type="ECO:0000313" key="5">
    <source>
        <dbReference type="EMBL" id="OIW28971.1"/>
    </source>
</evidence>
<dbReference type="STRING" id="1408157.A0A1J7IP57"/>
<dbReference type="SUPFAM" id="SSF51905">
    <property type="entry name" value="FAD/NAD(P)-binding domain"/>
    <property type="match status" value="1"/>
</dbReference>
<dbReference type="Proteomes" id="UP000182658">
    <property type="component" value="Unassembled WGS sequence"/>
</dbReference>
<sequence>MAKALYDCLVIGAGPAGLAAATSLARLQHTCLVFDPGVYRNALVKHMHNVLGWDHRDPADYRAQARQDIAKRYSQFVTFQTATIQQVRKLESGQFEAVDESGNVYCGKKLCLATGVRDIMPDIPGYADCWTKGIFHCLFCHGYEDRGKQSAGVLAMPLVSEASFALHFGNNALQLADKLTIYTNGDSVMTTRLREALVKPDPRITLESRKIARLSMKSGDASDVIVTFDDGSTTTEGFIAHHPTVEINGPFASQLLLELSPTGEIKTTPPFNRTSLEGVFACGDAATMIRAVGQAAIMGSMAAAGIASQVEAEK</sequence>
<dbReference type="InParanoid" id="A0A1J7IP57"/>
<dbReference type="GO" id="GO:0016491">
    <property type="term" value="F:oxidoreductase activity"/>
    <property type="evidence" value="ECO:0007669"/>
    <property type="project" value="UniProtKB-KW"/>
</dbReference>
<accession>A0A1J7IP57</accession>
<dbReference type="InterPro" id="IPR023753">
    <property type="entry name" value="FAD/NAD-binding_dom"/>
</dbReference>
<dbReference type="Gene3D" id="3.50.50.60">
    <property type="entry name" value="FAD/NAD(P)-binding domain"/>
    <property type="match status" value="2"/>
</dbReference>
<dbReference type="PRINTS" id="PR00368">
    <property type="entry name" value="FADPNR"/>
</dbReference>
<feature type="domain" description="FAD/NAD(P)-binding" evidence="4">
    <location>
        <begin position="6"/>
        <end position="295"/>
    </location>
</feature>
<organism evidence="5 6">
    <name type="scientific">Coniochaeta ligniaria NRRL 30616</name>
    <dbReference type="NCBI Taxonomy" id="1408157"/>
    <lineage>
        <taxon>Eukaryota</taxon>
        <taxon>Fungi</taxon>
        <taxon>Dikarya</taxon>
        <taxon>Ascomycota</taxon>
        <taxon>Pezizomycotina</taxon>
        <taxon>Sordariomycetes</taxon>
        <taxon>Sordariomycetidae</taxon>
        <taxon>Coniochaetales</taxon>
        <taxon>Coniochaetaceae</taxon>
        <taxon>Coniochaeta</taxon>
    </lineage>
</organism>
<gene>
    <name evidence="5" type="ORF">CONLIGDRAFT_645117</name>
</gene>
<proteinExistence type="inferred from homology"/>
<dbReference type="PRINTS" id="PR00469">
    <property type="entry name" value="PNDRDTASEII"/>
</dbReference>
<dbReference type="OrthoDB" id="10260355at2759"/>
<evidence type="ECO:0000256" key="1">
    <source>
        <dbReference type="ARBA" id="ARBA00009333"/>
    </source>
</evidence>
<protein>
    <submittedName>
        <fullName evidence="5">FAD/NAD(P)-binding domain-containing protein</fullName>
    </submittedName>
</protein>